<organism evidence="1">
    <name type="scientific">Picea glauca</name>
    <name type="common">White spruce</name>
    <name type="synonym">Pinus glauca</name>
    <dbReference type="NCBI Taxonomy" id="3330"/>
    <lineage>
        <taxon>Eukaryota</taxon>
        <taxon>Viridiplantae</taxon>
        <taxon>Streptophyta</taxon>
        <taxon>Embryophyta</taxon>
        <taxon>Tracheophyta</taxon>
        <taxon>Spermatophyta</taxon>
        <taxon>Pinopsida</taxon>
        <taxon>Pinidae</taxon>
        <taxon>Conifers I</taxon>
        <taxon>Pinales</taxon>
        <taxon>Pinaceae</taxon>
        <taxon>Picea</taxon>
    </lineage>
</organism>
<comment type="caution">
    <text evidence="1">The sequence shown here is derived from an EMBL/GenBank/DDBJ whole genome shotgun (WGS) entry which is preliminary data.</text>
</comment>
<dbReference type="AlphaFoldDB" id="A0A101M173"/>
<keyword evidence="1" id="KW-0496">Mitochondrion</keyword>
<dbReference type="EMBL" id="LKAM01000004">
    <property type="protein sequence ID" value="KUM49005.1"/>
    <property type="molecule type" value="Genomic_DNA"/>
</dbReference>
<protein>
    <submittedName>
        <fullName evidence="1">Uncharacterized protein</fullName>
    </submittedName>
</protein>
<evidence type="ECO:0000313" key="1">
    <source>
        <dbReference type="EMBL" id="KUM49005.1"/>
    </source>
</evidence>
<accession>A0A101M173</accession>
<gene>
    <name evidence="1" type="ORF">ABT39_MTgene4342</name>
</gene>
<name>A0A101M173_PICGL</name>
<sequence>MQACLSLPYHSSCFSPSINAEDMVPASRSSFDPRLNGLIFILASPRSQPDIDKWSNINLISLFTRSQPPTRIKGVAPALNSWEFLKPASLSLF</sequence>
<geneLocation type="mitochondrion" evidence="1"/>
<proteinExistence type="predicted"/>
<reference evidence="1" key="1">
    <citation type="journal article" date="2015" name="Genome Biol. Evol.">
        <title>Organellar Genomes of White Spruce (Picea glauca): Assembly and Annotation.</title>
        <authorList>
            <person name="Jackman S.D."/>
            <person name="Warren R.L."/>
            <person name="Gibb E.A."/>
            <person name="Vandervalk B.P."/>
            <person name="Mohamadi H."/>
            <person name="Chu J."/>
            <person name="Raymond A."/>
            <person name="Pleasance S."/>
            <person name="Coope R."/>
            <person name="Wildung M.R."/>
            <person name="Ritland C.E."/>
            <person name="Bousquet J."/>
            <person name="Jones S.J."/>
            <person name="Bohlmann J."/>
            <person name="Birol I."/>
        </authorList>
    </citation>
    <scope>NUCLEOTIDE SEQUENCE [LARGE SCALE GENOMIC DNA]</scope>
    <source>
        <tissue evidence="1">Flushing bud</tissue>
    </source>
</reference>